<evidence type="ECO:0000313" key="3">
    <source>
        <dbReference type="EMBL" id="CAG9332029.1"/>
    </source>
</evidence>
<dbReference type="Proteomes" id="UP001162131">
    <property type="component" value="Unassembled WGS sequence"/>
</dbReference>
<keyword evidence="4" id="KW-1185">Reference proteome</keyword>
<dbReference type="Pfam" id="PF02953">
    <property type="entry name" value="zf-Tim10_DDP"/>
    <property type="match status" value="1"/>
</dbReference>
<dbReference type="InterPro" id="IPR035427">
    <property type="entry name" value="Tim10-like_dom_sf"/>
</dbReference>
<evidence type="ECO:0000256" key="1">
    <source>
        <dbReference type="RuleBase" id="RU367043"/>
    </source>
</evidence>
<dbReference type="SUPFAM" id="SSF144122">
    <property type="entry name" value="Tim10-like"/>
    <property type="match status" value="1"/>
</dbReference>
<keyword evidence="1" id="KW-0811">Translocation</keyword>
<gene>
    <name evidence="3" type="ORF">BSTOLATCC_MIC54083</name>
</gene>
<organism evidence="3 4">
    <name type="scientific">Blepharisma stoltei</name>
    <dbReference type="NCBI Taxonomy" id="1481888"/>
    <lineage>
        <taxon>Eukaryota</taxon>
        <taxon>Sar</taxon>
        <taxon>Alveolata</taxon>
        <taxon>Ciliophora</taxon>
        <taxon>Postciliodesmatophora</taxon>
        <taxon>Heterotrichea</taxon>
        <taxon>Heterotrichida</taxon>
        <taxon>Blepharismidae</taxon>
        <taxon>Blepharisma</taxon>
    </lineage>
</organism>
<evidence type="ECO:0000259" key="2">
    <source>
        <dbReference type="Pfam" id="PF02953"/>
    </source>
</evidence>
<dbReference type="GO" id="GO:0005743">
    <property type="term" value="C:mitochondrial inner membrane"/>
    <property type="evidence" value="ECO:0007669"/>
    <property type="project" value="UniProtKB-SubCell"/>
</dbReference>
<comment type="caution">
    <text evidence="3">The sequence shown here is derived from an EMBL/GenBank/DDBJ whole genome shotgun (WGS) entry which is preliminary data.</text>
</comment>
<keyword evidence="1" id="KW-0496">Mitochondrion</keyword>
<keyword evidence="1" id="KW-0653">Protein transport</keyword>
<keyword evidence="1" id="KW-0813">Transport</keyword>
<feature type="domain" description="Tim10-like" evidence="2">
    <location>
        <begin position="24"/>
        <end position="69"/>
    </location>
</feature>
<accession>A0AAU9JXM2</accession>
<comment type="subcellular location">
    <subcellularLocation>
        <location evidence="1">Mitochondrion inner membrane</location>
        <topology evidence="1">Peripheral membrane protein</topology>
        <orientation evidence="1">Intermembrane side</orientation>
    </subcellularLocation>
</comment>
<comment type="function">
    <text evidence="1">Mitochondrial intermembrane chaperone that participates in the import and insertion of some multi-pass transmembrane proteins into the mitochondrial inner membrane. Also required for the transfer of beta-barrel precursors from the TOM complex to the sorting and assembly machinery (SAM complex) of the outer membrane. Acts as a chaperone-like protein that protects the hydrophobic precursors from aggregation and guide them through the mitochondrial intermembrane space.</text>
</comment>
<evidence type="ECO:0000313" key="4">
    <source>
        <dbReference type="Proteomes" id="UP001162131"/>
    </source>
</evidence>
<keyword evidence="1" id="KW-0143">Chaperone</keyword>
<dbReference type="AlphaFoldDB" id="A0AAU9JXM2"/>
<protein>
    <recommendedName>
        <fullName evidence="1">Mitochondrial import inner membrane translocase subunit</fullName>
    </recommendedName>
</protein>
<comment type="similarity">
    <text evidence="1">Belongs to the small Tim family.</text>
</comment>
<keyword evidence="1" id="KW-0472">Membrane</keyword>
<dbReference type="EMBL" id="CAJZBQ010000053">
    <property type="protein sequence ID" value="CAG9332029.1"/>
    <property type="molecule type" value="Genomic_DNA"/>
</dbReference>
<sequence>MQSVLKFVGQGGDPGQYIISEIRSYNKMMSACFDECITSLYDKSLNDEEKGCLDRCYRKTVRTHSKFVNSINYVNLERAEGVPNV</sequence>
<proteinExistence type="inferred from homology"/>
<comment type="subunit">
    <text evidence="1">Heterohexamer.</text>
</comment>
<dbReference type="GO" id="GO:0015031">
    <property type="term" value="P:protein transport"/>
    <property type="evidence" value="ECO:0007669"/>
    <property type="project" value="UniProtKB-KW"/>
</dbReference>
<name>A0AAU9JXM2_9CILI</name>
<dbReference type="Gene3D" id="1.10.287.810">
    <property type="entry name" value="Mitochondrial import inner membrane translocase subunit tim13 like domains"/>
    <property type="match status" value="1"/>
</dbReference>
<comment type="domain">
    <text evidence="1">The twin CX3C motif contains 4 conserved Cys residues that form 2 disulfide bonds in the mitochondrial intermembrane space.</text>
</comment>
<keyword evidence="1" id="KW-0999">Mitochondrion inner membrane</keyword>
<keyword evidence="1" id="KW-1015">Disulfide bond</keyword>
<dbReference type="InterPro" id="IPR004217">
    <property type="entry name" value="Tim10-like"/>
</dbReference>
<reference evidence="3" key="1">
    <citation type="submission" date="2021-09" db="EMBL/GenBank/DDBJ databases">
        <authorList>
            <consortium name="AG Swart"/>
            <person name="Singh M."/>
            <person name="Singh A."/>
            <person name="Seah K."/>
            <person name="Emmerich C."/>
        </authorList>
    </citation>
    <scope>NUCLEOTIDE SEQUENCE</scope>
    <source>
        <strain evidence="3">ATCC30299</strain>
    </source>
</reference>